<name>A0ABY9DTL9_VITVI</name>
<accession>A0ABY9DTL9</accession>
<evidence type="ECO:0000313" key="1">
    <source>
        <dbReference type="EMBL" id="WKA10491.1"/>
    </source>
</evidence>
<dbReference type="PANTHER" id="PTHR36617">
    <property type="entry name" value="PROTEIN, PUTATIVE-RELATED"/>
    <property type="match status" value="1"/>
</dbReference>
<dbReference type="PANTHER" id="PTHR36617:SF15">
    <property type="entry name" value="REVERSE TRANSCRIPTASE ZINC-BINDING DOMAIN-CONTAINING PROTEIN"/>
    <property type="match status" value="1"/>
</dbReference>
<keyword evidence="2" id="KW-1185">Reference proteome</keyword>
<dbReference type="EMBL" id="CP126665">
    <property type="protein sequence ID" value="WKA10491.1"/>
    <property type="molecule type" value="Genomic_DNA"/>
</dbReference>
<reference evidence="1 2" key="1">
    <citation type="journal article" date="2023" name="Hortic Res">
        <title>The complete reference genome for grapevine (Vitis vinifera L.) genetics and breeding.</title>
        <authorList>
            <person name="Shi X."/>
            <person name="Cao S."/>
            <person name="Wang X."/>
            <person name="Huang S."/>
            <person name="Wang Y."/>
            <person name="Liu Z."/>
            <person name="Liu W."/>
            <person name="Leng X."/>
            <person name="Peng Y."/>
            <person name="Wang N."/>
            <person name="Wang Y."/>
            <person name="Ma Z."/>
            <person name="Xu X."/>
            <person name="Zhang F."/>
            <person name="Xue H."/>
            <person name="Zhong H."/>
            <person name="Wang Y."/>
            <person name="Zhang K."/>
            <person name="Velt A."/>
            <person name="Avia K."/>
            <person name="Holtgrawe D."/>
            <person name="Grimplet J."/>
            <person name="Matus J.T."/>
            <person name="Ware D."/>
            <person name="Wu X."/>
            <person name="Wang H."/>
            <person name="Liu C."/>
            <person name="Fang Y."/>
            <person name="Rustenholz C."/>
            <person name="Cheng Z."/>
            <person name="Xiao H."/>
            <person name="Zhou Y."/>
        </authorList>
    </citation>
    <scope>NUCLEOTIDE SEQUENCE [LARGE SCALE GENOMIC DNA]</scope>
    <source>
        <strain evidence="2">cv. Pinot noir / PN40024</strain>
        <tissue evidence="1">Leaf</tissue>
    </source>
</reference>
<organism evidence="1 2">
    <name type="scientific">Vitis vinifera</name>
    <name type="common">Grape</name>
    <dbReference type="NCBI Taxonomy" id="29760"/>
    <lineage>
        <taxon>Eukaryota</taxon>
        <taxon>Viridiplantae</taxon>
        <taxon>Streptophyta</taxon>
        <taxon>Embryophyta</taxon>
        <taxon>Tracheophyta</taxon>
        <taxon>Spermatophyta</taxon>
        <taxon>Magnoliopsida</taxon>
        <taxon>eudicotyledons</taxon>
        <taxon>Gunneridae</taxon>
        <taxon>Pentapetalae</taxon>
        <taxon>rosids</taxon>
        <taxon>Vitales</taxon>
        <taxon>Vitaceae</taxon>
        <taxon>Viteae</taxon>
        <taxon>Vitis</taxon>
    </lineage>
</organism>
<protein>
    <submittedName>
        <fullName evidence="1">Uncharacterized protein</fullName>
    </submittedName>
</protein>
<gene>
    <name evidence="1" type="ORF">VitviT2T_028058</name>
</gene>
<dbReference type="Proteomes" id="UP001227230">
    <property type="component" value="Chromosome 18"/>
</dbReference>
<proteinExistence type="predicted"/>
<evidence type="ECO:0000313" key="2">
    <source>
        <dbReference type="Proteomes" id="UP001227230"/>
    </source>
</evidence>
<sequence length="217" mass="24816">MLKHAEITDEALMEEASMYTNYHPCSLFSLGKRDFSSSSTPSGRDGAIVTTDEGSEQGCVSEVVGACETLENLDAFALEVSFMEKEVLGTLLGCSGDKALGPNGFSMAFWQFAWDFVKNDVMIFFMEFYEHGNGRRVRFWKDRWCEYSPLCVSFPSLFVLSVDKEVWVANIWDPLAKGDWNLCFSRAFNDWEVEEAERFLERLHEKRVHGDVDDMVF</sequence>